<dbReference type="AlphaFoldDB" id="A0A9P5N4D0"/>
<keyword evidence="1" id="KW-0472">Membrane</keyword>
<evidence type="ECO:0000313" key="3">
    <source>
        <dbReference type="Proteomes" id="UP000759537"/>
    </source>
</evidence>
<reference evidence="2" key="1">
    <citation type="submission" date="2019-10" db="EMBL/GenBank/DDBJ databases">
        <authorList>
            <consortium name="DOE Joint Genome Institute"/>
            <person name="Kuo A."/>
            <person name="Miyauchi S."/>
            <person name="Kiss E."/>
            <person name="Drula E."/>
            <person name="Kohler A."/>
            <person name="Sanchez-Garcia M."/>
            <person name="Andreopoulos B."/>
            <person name="Barry K.W."/>
            <person name="Bonito G."/>
            <person name="Buee M."/>
            <person name="Carver A."/>
            <person name="Chen C."/>
            <person name="Cichocki N."/>
            <person name="Clum A."/>
            <person name="Culley D."/>
            <person name="Crous P.W."/>
            <person name="Fauchery L."/>
            <person name="Girlanda M."/>
            <person name="Hayes R."/>
            <person name="Keri Z."/>
            <person name="LaButti K."/>
            <person name="Lipzen A."/>
            <person name="Lombard V."/>
            <person name="Magnuson J."/>
            <person name="Maillard F."/>
            <person name="Morin E."/>
            <person name="Murat C."/>
            <person name="Nolan M."/>
            <person name="Ohm R."/>
            <person name="Pangilinan J."/>
            <person name="Pereira M."/>
            <person name="Perotto S."/>
            <person name="Peter M."/>
            <person name="Riley R."/>
            <person name="Sitrit Y."/>
            <person name="Stielow B."/>
            <person name="Szollosi G."/>
            <person name="Zifcakova L."/>
            <person name="Stursova M."/>
            <person name="Spatafora J.W."/>
            <person name="Tedersoo L."/>
            <person name="Vaario L.-M."/>
            <person name="Yamada A."/>
            <person name="Yan M."/>
            <person name="Wang P."/>
            <person name="Xu J."/>
            <person name="Bruns T."/>
            <person name="Baldrian P."/>
            <person name="Vilgalys R."/>
            <person name="Henrissat B."/>
            <person name="Grigoriev I.V."/>
            <person name="Hibbett D."/>
            <person name="Nagy L.G."/>
            <person name="Martin F.M."/>
        </authorList>
    </citation>
    <scope>NUCLEOTIDE SEQUENCE</scope>
    <source>
        <strain evidence="2">Prilba</strain>
    </source>
</reference>
<gene>
    <name evidence="2" type="ORF">DFH94DRAFT_156553</name>
</gene>
<keyword evidence="3" id="KW-1185">Reference proteome</keyword>
<protein>
    <submittedName>
        <fullName evidence="2">Uncharacterized protein</fullName>
    </submittedName>
</protein>
<comment type="caution">
    <text evidence="2">The sequence shown here is derived from an EMBL/GenBank/DDBJ whole genome shotgun (WGS) entry which is preliminary data.</text>
</comment>
<evidence type="ECO:0000256" key="1">
    <source>
        <dbReference type="SAM" id="Phobius"/>
    </source>
</evidence>
<dbReference type="EMBL" id="WHVB01000002">
    <property type="protein sequence ID" value="KAF8485800.1"/>
    <property type="molecule type" value="Genomic_DNA"/>
</dbReference>
<sequence>MHRLHSFARSSELHLRPGSLKQIGQYASFFFIVAMGIHTFNTLVLRNRPPQWLGIVVTLVGWASALLIGVAPVLISSNPNGPFYNIDSLTCAISKSYEVVHMFLYFLPVRFLRPPS</sequence>
<evidence type="ECO:0000313" key="2">
    <source>
        <dbReference type="EMBL" id="KAF8485800.1"/>
    </source>
</evidence>
<feature type="transmembrane region" description="Helical" evidence="1">
    <location>
        <begin position="23"/>
        <end position="45"/>
    </location>
</feature>
<name>A0A9P5N4D0_9AGAM</name>
<reference evidence="2" key="2">
    <citation type="journal article" date="2020" name="Nat. Commun.">
        <title>Large-scale genome sequencing of mycorrhizal fungi provides insights into the early evolution of symbiotic traits.</title>
        <authorList>
            <person name="Miyauchi S."/>
            <person name="Kiss E."/>
            <person name="Kuo A."/>
            <person name="Drula E."/>
            <person name="Kohler A."/>
            <person name="Sanchez-Garcia M."/>
            <person name="Morin E."/>
            <person name="Andreopoulos B."/>
            <person name="Barry K.W."/>
            <person name="Bonito G."/>
            <person name="Buee M."/>
            <person name="Carver A."/>
            <person name="Chen C."/>
            <person name="Cichocki N."/>
            <person name="Clum A."/>
            <person name="Culley D."/>
            <person name="Crous P.W."/>
            <person name="Fauchery L."/>
            <person name="Girlanda M."/>
            <person name="Hayes R.D."/>
            <person name="Keri Z."/>
            <person name="LaButti K."/>
            <person name="Lipzen A."/>
            <person name="Lombard V."/>
            <person name="Magnuson J."/>
            <person name="Maillard F."/>
            <person name="Murat C."/>
            <person name="Nolan M."/>
            <person name="Ohm R.A."/>
            <person name="Pangilinan J."/>
            <person name="Pereira M.F."/>
            <person name="Perotto S."/>
            <person name="Peter M."/>
            <person name="Pfister S."/>
            <person name="Riley R."/>
            <person name="Sitrit Y."/>
            <person name="Stielow J.B."/>
            <person name="Szollosi G."/>
            <person name="Zifcakova L."/>
            <person name="Stursova M."/>
            <person name="Spatafora J.W."/>
            <person name="Tedersoo L."/>
            <person name="Vaario L.M."/>
            <person name="Yamada A."/>
            <person name="Yan M."/>
            <person name="Wang P."/>
            <person name="Xu J."/>
            <person name="Bruns T."/>
            <person name="Baldrian P."/>
            <person name="Vilgalys R."/>
            <person name="Dunand C."/>
            <person name="Henrissat B."/>
            <person name="Grigoriev I.V."/>
            <person name="Hibbett D."/>
            <person name="Nagy L.G."/>
            <person name="Martin F.M."/>
        </authorList>
    </citation>
    <scope>NUCLEOTIDE SEQUENCE</scope>
    <source>
        <strain evidence="2">Prilba</strain>
    </source>
</reference>
<proteinExistence type="predicted"/>
<feature type="transmembrane region" description="Helical" evidence="1">
    <location>
        <begin position="52"/>
        <end position="75"/>
    </location>
</feature>
<keyword evidence="1" id="KW-0812">Transmembrane</keyword>
<dbReference type="Proteomes" id="UP000759537">
    <property type="component" value="Unassembled WGS sequence"/>
</dbReference>
<accession>A0A9P5N4D0</accession>
<organism evidence="2 3">
    <name type="scientific">Russula ochroleuca</name>
    <dbReference type="NCBI Taxonomy" id="152965"/>
    <lineage>
        <taxon>Eukaryota</taxon>
        <taxon>Fungi</taxon>
        <taxon>Dikarya</taxon>
        <taxon>Basidiomycota</taxon>
        <taxon>Agaricomycotina</taxon>
        <taxon>Agaricomycetes</taxon>
        <taxon>Russulales</taxon>
        <taxon>Russulaceae</taxon>
        <taxon>Russula</taxon>
    </lineage>
</organism>
<keyword evidence="1" id="KW-1133">Transmembrane helix</keyword>
<dbReference type="OrthoDB" id="100006at2759"/>